<feature type="region of interest" description="Disordered" evidence="1">
    <location>
        <begin position="1"/>
        <end position="32"/>
    </location>
</feature>
<gene>
    <name evidence="2" type="ORF">TWF481_006306</name>
</gene>
<comment type="caution">
    <text evidence="2">The sequence shown here is derived from an EMBL/GenBank/DDBJ whole genome shotgun (WGS) entry which is preliminary data.</text>
</comment>
<accession>A0AAV9WG95</accession>
<dbReference type="AlphaFoldDB" id="A0AAV9WG95"/>
<reference evidence="2 3" key="1">
    <citation type="submission" date="2023-08" db="EMBL/GenBank/DDBJ databases">
        <authorList>
            <person name="Palmer J.M."/>
        </authorList>
    </citation>
    <scope>NUCLEOTIDE SEQUENCE [LARGE SCALE GENOMIC DNA]</scope>
    <source>
        <strain evidence="2 3">TWF481</strain>
    </source>
</reference>
<dbReference type="EMBL" id="JAVHJL010000003">
    <property type="protein sequence ID" value="KAK6507885.1"/>
    <property type="molecule type" value="Genomic_DNA"/>
</dbReference>
<protein>
    <submittedName>
        <fullName evidence="2">Uncharacterized protein</fullName>
    </submittedName>
</protein>
<evidence type="ECO:0000313" key="3">
    <source>
        <dbReference type="Proteomes" id="UP001370758"/>
    </source>
</evidence>
<proteinExistence type="predicted"/>
<organism evidence="2 3">
    <name type="scientific">Arthrobotrys musiformis</name>
    <dbReference type="NCBI Taxonomy" id="47236"/>
    <lineage>
        <taxon>Eukaryota</taxon>
        <taxon>Fungi</taxon>
        <taxon>Dikarya</taxon>
        <taxon>Ascomycota</taxon>
        <taxon>Pezizomycotina</taxon>
        <taxon>Orbiliomycetes</taxon>
        <taxon>Orbiliales</taxon>
        <taxon>Orbiliaceae</taxon>
        <taxon>Arthrobotrys</taxon>
    </lineage>
</organism>
<evidence type="ECO:0000313" key="2">
    <source>
        <dbReference type="EMBL" id="KAK6507885.1"/>
    </source>
</evidence>
<name>A0AAV9WG95_9PEZI</name>
<sequence>MSSTVNPRPPSFTRSILGPHMPPPGPFKKPPKTLRLKNRRDYRIYEILAPKVDNSDLKSLVGKVITGWKPGLLIPKKYSSYCIIFTVKDEDPILFVPTGPRFSRDVVCDCDLFLQLSGIEGPTLHQPKKIVEAEWRFGRFICPGRSSEPVYLVKLLGIKFEGMNDFGFMWSEFVNDGKFYCSRALSSIQPLRPGTLECENWGVAVWEQEHEDDWVERRN</sequence>
<evidence type="ECO:0000256" key="1">
    <source>
        <dbReference type="SAM" id="MobiDB-lite"/>
    </source>
</evidence>
<dbReference type="Proteomes" id="UP001370758">
    <property type="component" value="Unassembled WGS sequence"/>
</dbReference>
<keyword evidence="3" id="KW-1185">Reference proteome</keyword>